<evidence type="ECO:0008006" key="4">
    <source>
        <dbReference type="Google" id="ProtNLM"/>
    </source>
</evidence>
<dbReference type="Proteomes" id="UP000034846">
    <property type="component" value="Unassembled WGS sequence"/>
</dbReference>
<feature type="transmembrane region" description="Helical" evidence="1">
    <location>
        <begin position="29"/>
        <end position="62"/>
    </location>
</feature>
<evidence type="ECO:0000313" key="2">
    <source>
        <dbReference type="EMBL" id="KKW28785.1"/>
    </source>
</evidence>
<evidence type="ECO:0000256" key="1">
    <source>
        <dbReference type="SAM" id="Phobius"/>
    </source>
</evidence>
<accession>A0A0G1XD33</accession>
<organism evidence="2 3">
    <name type="scientific">Candidatus Uhrbacteria bacterium GW2011_GWD2_52_7</name>
    <dbReference type="NCBI Taxonomy" id="1618989"/>
    <lineage>
        <taxon>Bacteria</taxon>
        <taxon>Candidatus Uhriibacteriota</taxon>
    </lineage>
</organism>
<keyword evidence="1" id="KW-0812">Transmembrane</keyword>
<name>A0A0G1XD33_9BACT</name>
<keyword evidence="1" id="KW-1133">Transmembrane helix</keyword>
<gene>
    <name evidence="2" type="ORF">UY72_C0062G0006</name>
</gene>
<dbReference type="AlphaFoldDB" id="A0A0G1XD33"/>
<reference evidence="2 3" key="1">
    <citation type="journal article" date="2015" name="Nature">
        <title>rRNA introns, odd ribosomes, and small enigmatic genomes across a large radiation of phyla.</title>
        <authorList>
            <person name="Brown C.T."/>
            <person name="Hug L.A."/>
            <person name="Thomas B.C."/>
            <person name="Sharon I."/>
            <person name="Castelle C.J."/>
            <person name="Singh A."/>
            <person name="Wilkins M.J."/>
            <person name="Williams K.H."/>
            <person name="Banfield J.F."/>
        </authorList>
    </citation>
    <scope>NUCLEOTIDE SEQUENCE [LARGE SCALE GENOMIC DNA]</scope>
</reference>
<evidence type="ECO:0000313" key="3">
    <source>
        <dbReference type="Proteomes" id="UP000034846"/>
    </source>
</evidence>
<comment type="caution">
    <text evidence="2">The sequence shown here is derived from an EMBL/GenBank/DDBJ whole genome shotgun (WGS) entry which is preliminary data.</text>
</comment>
<dbReference type="EMBL" id="LCRD01000062">
    <property type="protein sequence ID" value="KKW28785.1"/>
    <property type="molecule type" value="Genomic_DNA"/>
</dbReference>
<keyword evidence="1" id="KW-0472">Membrane</keyword>
<sequence length="158" mass="17277">MVFIPEDGEVVIGVIRPSFWTLVRPLLGAGFFVVFPFIFMFALLGLGAFGVAVGALSLAVGFARLRAIRRRWLLGAMYVTDKRIADLVSISRKPLFVSVPWKTVDSVEIERGLIARMMGIGGLTIHANGSAVTLLVPSVHNPEAVRDFLVEVQSCHRV</sequence>
<proteinExistence type="predicted"/>
<protein>
    <recommendedName>
        <fullName evidence="4">DUF304 domain-containing protein</fullName>
    </recommendedName>
</protein>